<gene>
    <name evidence="3" type="ORF">HB778_37300</name>
</gene>
<dbReference type="Pfam" id="PF13737">
    <property type="entry name" value="DDE_Tnp_1_5"/>
    <property type="match status" value="1"/>
</dbReference>
<dbReference type="RefSeq" id="WP_183454977.1">
    <property type="nucleotide sequence ID" value="NZ_CP050298.1"/>
</dbReference>
<dbReference type="InterPro" id="IPR025668">
    <property type="entry name" value="Tnp_DDE_dom"/>
</dbReference>
<dbReference type="PANTHER" id="PTHR34631">
    <property type="match status" value="1"/>
</dbReference>
<dbReference type="Proteomes" id="UP000515465">
    <property type="component" value="Plasmid p_3"/>
</dbReference>
<feature type="domain" description="Transposase DDE" evidence="2">
    <location>
        <begin position="32"/>
        <end position="142"/>
    </location>
</feature>
<feature type="region of interest" description="Disordered" evidence="1">
    <location>
        <begin position="109"/>
        <end position="128"/>
    </location>
</feature>
<dbReference type="InterPro" id="IPR053520">
    <property type="entry name" value="Transposase_Tn903"/>
</dbReference>
<name>A0A7G6T512_9HYPH</name>
<organism evidence="3 4">
    <name type="scientific">Mesorhizobium huakuii</name>
    <dbReference type="NCBI Taxonomy" id="28104"/>
    <lineage>
        <taxon>Bacteria</taxon>
        <taxon>Pseudomonadati</taxon>
        <taxon>Pseudomonadota</taxon>
        <taxon>Alphaproteobacteria</taxon>
        <taxon>Hyphomicrobiales</taxon>
        <taxon>Phyllobacteriaceae</taxon>
        <taxon>Mesorhizobium</taxon>
    </lineage>
</organism>
<geneLocation type="plasmid" evidence="3 4">
    <name>p_3</name>
</geneLocation>
<dbReference type="InterPro" id="IPR053172">
    <property type="entry name" value="Tn903_transposase"/>
</dbReference>
<protein>
    <submittedName>
        <fullName evidence="3">IS5 family transposase</fullName>
    </submittedName>
</protein>
<dbReference type="EMBL" id="CP050298">
    <property type="protein sequence ID" value="QND61844.1"/>
    <property type="molecule type" value="Genomic_DNA"/>
</dbReference>
<keyword evidence="3" id="KW-0614">Plasmid</keyword>
<reference evidence="4" key="1">
    <citation type="journal article" date="2020" name="Mol. Plant Microbe">
        <title>Rhizobial microsymbionts of the narrowly endemic Oxytropis species growing in Kamchatka are characterized by significant genetic diversity and possess a set of genes that are associated with T3SS and T6SS secretion systems and can affect the development of symbiosis.</title>
        <authorList>
            <person name="Safronova V."/>
            <person name="Guro P."/>
            <person name="Sazanova A."/>
            <person name="Kuznetsova I."/>
            <person name="Belimov A."/>
            <person name="Yakubov V."/>
            <person name="Chirak E."/>
            <person name="Afonin A."/>
            <person name="Gogolev Y."/>
            <person name="Andronov E."/>
            <person name="Tikhonovich I."/>
        </authorList>
    </citation>
    <scope>NUCLEOTIDE SEQUENCE [LARGE SCALE GENOMIC DNA]</scope>
    <source>
        <strain evidence="4">583</strain>
        <plasmid evidence="4">p_3</plasmid>
    </source>
</reference>
<sequence>MPYKHNADRRHHVGKMTFRVTNWRDYEAGLRRRGSLTLWVTPEALAGWRAPRRKTRGGQARYSDLAIETALTLGCVFAMRLRQTEGLLHSLLDLMGLKVPVPDHTTLSRRAQKWEPSARRNPPQPDGPLHVLVDSTGLKVYGAGQWLEQKHGARSRRNWRKLHLAVDAKSGAIIAQRLTDQDTDDPSQVAPLLDQIDGEIDQFTADGAYDGKPTYRSILQHSATANIVIPPRSTAVESGDAGPPGQRDKHIAAIASDGRLKWQAATGYGKRALSETAIGRYKGLIGRRLRARSLTAQQTEVAIGCIVLNRMLAWARPESIRRQVTQA</sequence>
<proteinExistence type="predicted"/>
<evidence type="ECO:0000313" key="4">
    <source>
        <dbReference type="Proteomes" id="UP000515465"/>
    </source>
</evidence>
<dbReference type="PANTHER" id="PTHR34631:SF3">
    <property type="entry name" value="ISSOD12 TRANSPOSASE TNPA_ISSOD12"/>
    <property type="match status" value="1"/>
</dbReference>
<dbReference type="NCBIfam" id="NF033579">
    <property type="entry name" value="transpos_IS5_2"/>
    <property type="match status" value="1"/>
</dbReference>
<accession>A0A7G6T512</accession>
<evidence type="ECO:0000256" key="1">
    <source>
        <dbReference type="SAM" id="MobiDB-lite"/>
    </source>
</evidence>
<evidence type="ECO:0000313" key="3">
    <source>
        <dbReference type="EMBL" id="QND61844.1"/>
    </source>
</evidence>
<evidence type="ECO:0000259" key="2">
    <source>
        <dbReference type="Pfam" id="PF13737"/>
    </source>
</evidence>
<dbReference type="AlphaFoldDB" id="A0A7G6T512"/>